<dbReference type="Gene3D" id="3.90.176.10">
    <property type="entry name" value="Toxin ADP-ribosyltransferase, Chain A, domain 1"/>
    <property type="match status" value="1"/>
</dbReference>
<feature type="repeat" description="TPR" evidence="3">
    <location>
        <begin position="318"/>
        <end position="351"/>
    </location>
</feature>
<dbReference type="EMBL" id="CAJNON010000012">
    <property type="protein sequence ID" value="CAF0772433.1"/>
    <property type="molecule type" value="Genomic_DNA"/>
</dbReference>
<evidence type="ECO:0000259" key="4">
    <source>
        <dbReference type="Pfam" id="PF03496"/>
    </source>
</evidence>
<evidence type="ECO:0000313" key="6">
    <source>
        <dbReference type="Proteomes" id="UP000663891"/>
    </source>
</evidence>
<dbReference type="Pfam" id="PF07719">
    <property type="entry name" value="TPR_2"/>
    <property type="match status" value="1"/>
</dbReference>
<dbReference type="PROSITE" id="PS51996">
    <property type="entry name" value="TR_MART"/>
    <property type="match status" value="1"/>
</dbReference>
<accession>A0A813QVD1</accession>
<dbReference type="Pfam" id="PF03496">
    <property type="entry name" value="ADPrib_exo_Tox"/>
    <property type="match status" value="1"/>
</dbReference>
<reference evidence="5" key="1">
    <citation type="submission" date="2021-02" db="EMBL/GenBank/DDBJ databases">
        <authorList>
            <person name="Nowell W R."/>
        </authorList>
    </citation>
    <scope>NUCLEOTIDE SEQUENCE</scope>
</reference>
<dbReference type="AlphaFoldDB" id="A0A813QVD1"/>
<dbReference type="PROSITE" id="PS50005">
    <property type="entry name" value="TPR"/>
    <property type="match status" value="3"/>
</dbReference>
<evidence type="ECO:0000313" key="5">
    <source>
        <dbReference type="EMBL" id="CAF0772433.1"/>
    </source>
</evidence>
<keyword evidence="2 3" id="KW-0802">TPR repeat</keyword>
<dbReference type="PANTHER" id="PTHR45641:SF19">
    <property type="entry name" value="NEPHROCYSTIN-3"/>
    <property type="match status" value="1"/>
</dbReference>
<sequence length="540" mass="62380">MASNTTSAHQREENTISVSFAASKKKLDQLDPSFIYTQILKEILLIINFEDKHFKEFITYCRETIVKNDIDLRKIEVFGRDYRNYTPIQWYTSEYFLYSMLNQALRSMDVDIIVRMGFFINDLHRHIQELHSNQFGSQQSGKTFTVYRGQCLSNRDFNEMINNKGGLLSFNNFLSTSTKRDVSLFFAPQDATNSELTGILFVISINPTDSTAPFASIRDVSQHDVEDEILFSMHTIFRIGDIKPTTENKRVQEVNLTLTRDTDEERLTLTKRILEETCPDSNGWYRLGQLLIKMGQSDKAEEVYEDLLSQATHESDKASIYHQLGWNKYNQGNYEAALTHYKETLAIYQQLSLPNNLGLANTCNNIGLVYHNLNDWSNALYHLEFALGIRLDSLSQNHLDLAVSHNNIGLVYYKKCFYYTALYHCKLALEIRQQLPANHPDLGTSHNNIGLVYFSIHNYREALNHLELALAIRLKSLLSNHLDLGASYNNLGLVHEKMGNYSKAHSFYERAVQNGQESSSSYHQTLQQRRENLERLKKKL</sequence>
<dbReference type="InterPro" id="IPR011990">
    <property type="entry name" value="TPR-like_helical_dom_sf"/>
</dbReference>
<feature type="repeat" description="TPR" evidence="3">
    <location>
        <begin position="281"/>
        <end position="314"/>
    </location>
</feature>
<dbReference type="SUPFAM" id="SSF56399">
    <property type="entry name" value="ADP-ribosylation"/>
    <property type="match status" value="1"/>
</dbReference>
<dbReference type="SMART" id="SM00028">
    <property type="entry name" value="TPR"/>
    <property type="match status" value="6"/>
</dbReference>
<dbReference type="Proteomes" id="UP000663891">
    <property type="component" value="Unassembled WGS sequence"/>
</dbReference>
<evidence type="ECO:0000256" key="3">
    <source>
        <dbReference type="PROSITE-ProRule" id="PRU00339"/>
    </source>
</evidence>
<keyword evidence="1" id="KW-0677">Repeat</keyword>
<dbReference type="InterPro" id="IPR019734">
    <property type="entry name" value="TPR_rpt"/>
</dbReference>
<evidence type="ECO:0000256" key="2">
    <source>
        <dbReference type="ARBA" id="ARBA00022803"/>
    </source>
</evidence>
<dbReference type="Gene3D" id="1.25.40.10">
    <property type="entry name" value="Tetratricopeptide repeat domain"/>
    <property type="match status" value="2"/>
</dbReference>
<dbReference type="SUPFAM" id="SSF48452">
    <property type="entry name" value="TPR-like"/>
    <property type="match status" value="1"/>
</dbReference>
<dbReference type="Pfam" id="PF13181">
    <property type="entry name" value="TPR_8"/>
    <property type="match status" value="1"/>
</dbReference>
<dbReference type="OrthoDB" id="10080570at2759"/>
<comment type="caution">
    <text evidence="5">The sequence shown here is derived from an EMBL/GenBank/DDBJ whole genome shotgun (WGS) entry which is preliminary data.</text>
</comment>
<dbReference type="PANTHER" id="PTHR45641">
    <property type="entry name" value="TETRATRICOPEPTIDE REPEAT PROTEIN (AFU_ORTHOLOGUE AFUA_6G03870)"/>
    <property type="match status" value="1"/>
</dbReference>
<dbReference type="InterPro" id="IPR003540">
    <property type="entry name" value="ADP-ribosyltransferase"/>
</dbReference>
<dbReference type="GO" id="GO:0005576">
    <property type="term" value="C:extracellular region"/>
    <property type="evidence" value="ECO:0007669"/>
    <property type="project" value="InterPro"/>
</dbReference>
<name>A0A813QVD1_9BILA</name>
<dbReference type="Pfam" id="PF13424">
    <property type="entry name" value="TPR_12"/>
    <property type="match status" value="2"/>
</dbReference>
<proteinExistence type="predicted"/>
<gene>
    <name evidence="5" type="ORF">VCS650_LOCUS2449</name>
</gene>
<feature type="domain" description="ADP ribosyltransferase" evidence="4">
    <location>
        <begin position="91"/>
        <end position="250"/>
    </location>
</feature>
<feature type="repeat" description="TPR" evidence="3">
    <location>
        <begin position="485"/>
        <end position="518"/>
    </location>
</feature>
<evidence type="ECO:0000256" key="1">
    <source>
        <dbReference type="ARBA" id="ARBA00022737"/>
    </source>
</evidence>
<organism evidence="5 6">
    <name type="scientific">Adineta steineri</name>
    <dbReference type="NCBI Taxonomy" id="433720"/>
    <lineage>
        <taxon>Eukaryota</taxon>
        <taxon>Metazoa</taxon>
        <taxon>Spiralia</taxon>
        <taxon>Gnathifera</taxon>
        <taxon>Rotifera</taxon>
        <taxon>Eurotatoria</taxon>
        <taxon>Bdelloidea</taxon>
        <taxon>Adinetida</taxon>
        <taxon>Adinetidae</taxon>
        <taxon>Adineta</taxon>
    </lineage>
</organism>
<dbReference type="InterPro" id="IPR013105">
    <property type="entry name" value="TPR_2"/>
</dbReference>
<protein>
    <recommendedName>
        <fullName evidence="4">ADP ribosyltransferase domain-containing protein</fullName>
    </recommendedName>
</protein>